<keyword evidence="2" id="KW-1185">Reference proteome</keyword>
<reference evidence="1 2" key="1">
    <citation type="submission" date="2018-10" db="EMBL/GenBank/DDBJ databases">
        <title>Genomic Encyclopedia of Type Strains, Phase IV (KMG-IV): sequencing the most valuable type-strain genomes for metagenomic binning, comparative biology and taxonomic classification.</title>
        <authorList>
            <person name="Goeker M."/>
        </authorList>
    </citation>
    <scope>NUCLEOTIDE SEQUENCE [LARGE SCALE GENOMIC DNA]</scope>
    <source>
        <strain evidence="1 2">DSM 23841</strain>
    </source>
</reference>
<name>A0A495W9W2_9RHOO</name>
<evidence type="ECO:0000313" key="1">
    <source>
        <dbReference type="EMBL" id="RKT58551.1"/>
    </source>
</evidence>
<gene>
    <name evidence="1" type="ORF">DFR40_1570</name>
</gene>
<dbReference type="InterPro" id="IPR025612">
    <property type="entry name" value="YqjK"/>
</dbReference>
<dbReference type="AlphaFoldDB" id="A0A495W9W2"/>
<organism evidence="1 2">
    <name type="scientific">Azonexus fungiphilus</name>
    <dbReference type="NCBI Taxonomy" id="146940"/>
    <lineage>
        <taxon>Bacteria</taxon>
        <taxon>Pseudomonadati</taxon>
        <taxon>Pseudomonadota</taxon>
        <taxon>Betaproteobacteria</taxon>
        <taxon>Rhodocyclales</taxon>
        <taxon>Azonexaceae</taxon>
        <taxon>Azonexus</taxon>
    </lineage>
</organism>
<comment type="caution">
    <text evidence="1">The sequence shown here is derived from an EMBL/GenBank/DDBJ whole genome shotgun (WGS) entry which is preliminary data.</text>
</comment>
<dbReference type="EMBL" id="RBXP01000014">
    <property type="protein sequence ID" value="RKT58551.1"/>
    <property type="molecule type" value="Genomic_DNA"/>
</dbReference>
<proteinExistence type="predicted"/>
<dbReference type="OrthoDB" id="8900444at2"/>
<dbReference type="RefSeq" id="WP_121457931.1">
    <property type="nucleotide sequence ID" value="NZ_RBXP01000014.1"/>
</dbReference>
<accession>A0A495W9W2</accession>
<dbReference type="Proteomes" id="UP000270626">
    <property type="component" value="Unassembled WGS sequence"/>
</dbReference>
<protein>
    <submittedName>
        <fullName evidence="1">YqjK-like protein</fullName>
    </submittedName>
</protein>
<evidence type="ECO:0000313" key="2">
    <source>
        <dbReference type="Proteomes" id="UP000270626"/>
    </source>
</evidence>
<dbReference type="Pfam" id="PF13997">
    <property type="entry name" value="YqjK"/>
    <property type="match status" value="1"/>
</dbReference>
<sequence length="97" mass="10840">MNEKRLELAARRGALQARCAEQRQRFATAAAGVEPVFAAGDAVLHGVDWLKRHPLEVGGAVALAVIAKPRRLWRWGRSAFIVWRGWQALRSRLAGER</sequence>